<sequence>MEIKSRLRLFFRSRPAVLEISALMSILAIAVLIRLLPVRWGALLSEFDPWMQFRQAEFIVERGWSGFREYFSWIDTKRWYPYGQFVSRTFYPGLAFALAFIYLSLSSIGLHLDLLELAVVFPVLMSVVAVLAVYFLGKEVGGKSAGLLAAFALAVSSANISRTHAGWFDDESISIPLMLLSFLMYIYAIKKGRELKHVVVYSVLSGFFLGYVATCWGAHRFPFMFIQLITLLLSFIGRYRREILVSYSITFGLSSAIATSVPKLGGVAYVYDLTIASGLMVLGLLVVFELSSNLASKFLRSFVPRITTVALLASIGIVASLPTTKFLSTLLPGIRSELSILISVAENQVSTWATVFSDLGFFLVFVPAGIFYMLREGTDESIFISALTVLGIYFAASMVRLAALAAPFVAISSGYAISKVFDSLGGVIASRAEKRKGERVPIEYAIVTPILVVLLLALPLSPSFLVGRSFPRLSPIDQAYVPPTVVQSTLPVAASIPDWVNALSWMRDNLPEKAVVAAWWDYGYWITMMGNKTTLADNSTTNSTQIGVIALAFMSPPEKAYQILRQHGVTHVVIFVTHEVSFYAGKYLPRLLGYGDEGKWVWMLKIANQEAQRLGVQPMNERDYYDPTKPLTEGATEKFWKETLLGQLIPYKPSTQDGNVVHYYEEPKVNGFKLVYSSSPPYRSYAYVYVYELTG</sequence>
<dbReference type="InterPro" id="IPR003674">
    <property type="entry name" value="Oligo_trans_STT3"/>
</dbReference>
<keyword evidence="13 17" id="KW-0472">Membrane</keyword>
<comment type="subcellular location">
    <subcellularLocation>
        <location evidence="3">Endomembrane system</location>
        <topology evidence="3">Multi-pass membrane protein</topology>
    </subcellularLocation>
</comment>
<feature type="transmembrane region" description="Helical" evidence="17">
    <location>
        <begin position="352"/>
        <end position="374"/>
    </location>
</feature>
<evidence type="ECO:0000256" key="8">
    <source>
        <dbReference type="ARBA" id="ARBA00022679"/>
    </source>
</evidence>
<evidence type="ECO:0000256" key="15">
    <source>
        <dbReference type="ARBA" id="ARBA00030679"/>
    </source>
</evidence>
<comment type="cofactor">
    <cofactor evidence="1">
        <name>Mn(2+)</name>
        <dbReference type="ChEBI" id="CHEBI:29035"/>
    </cofactor>
</comment>
<dbReference type="GO" id="GO:0046872">
    <property type="term" value="F:metal ion binding"/>
    <property type="evidence" value="ECO:0007669"/>
    <property type="project" value="UniProtKB-KW"/>
</dbReference>
<organism evidence="20 21">
    <name type="scientific">Candidatus Terraquivivens tikiterensis</name>
    <dbReference type="NCBI Taxonomy" id="1980982"/>
    <lineage>
        <taxon>Archaea</taxon>
        <taxon>Nitrososphaerota</taxon>
        <taxon>Candidatus Wolframiiraptoraceae</taxon>
        <taxon>Candidatus Terraquivivens</taxon>
    </lineage>
</organism>
<evidence type="ECO:0000256" key="14">
    <source>
        <dbReference type="ARBA" id="ARBA00023211"/>
    </source>
</evidence>
<evidence type="ECO:0000256" key="6">
    <source>
        <dbReference type="ARBA" id="ARBA00012602"/>
    </source>
</evidence>
<name>A0A2R7Y636_9ARCH</name>
<dbReference type="GO" id="GO:0016020">
    <property type="term" value="C:membrane"/>
    <property type="evidence" value="ECO:0007669"/>
    <property type="project" value="InterPro"/>
</dbReference>
<evidence type="ECO:0000256" key="1">
    <source>
        <dbReference type="ARBA" id="ARBA00001936"/>
    </source>
</evidence>
<dbReference type="Proteomes" id="UP000244066">
    <property type="component" value="Unassembled WGS sequence"/>
</dbReference>
<feature type="transmembrane region" description="Helical" evidence="17">
    <location>
        <begin position="408"/>
        <end position="430"/>
    </location>
</feature>
<feature type="transmembrane region" description="Helical" evidence="17">
    <location>
        <begin position="85"/>
        <end position="105"/>
    </location>
</feature>
<feature type="transmembrane region" description="Helical" evidence="17">
    <location>
        <begin position="381"/>
        <end position="402"/>
    </location>
</feature>
<accession>A0A2R7Y636</accession>
<keyword evidence="10" id="KW-0479">Metal-binding</keyword>
<dbReference type="GO" id="GO:0004576">
    <property type="term" value="F:oligosaccharyl transferase activity"/>
    <property type="evidence" value="ECO:0007669"/>
    <property type="project" value="InterPro"/>
</dbReference>
<evidence type="ECO:0000313" key="21">
    <source>
        <dbReference type="Proteomes" id="UP000244066"/>
    </source>
</evidence>
<feature type="transmembrane region" description="Helical" evidence="17">
    <location>
        <begin position="244"/>
        <end position="262"/>
    </location>
</feature>
<evidence type="ECO:0000256" key="16">
    <source>
        <dbReference type="ARBA" id="ARBA00034066"/>
    </source>
</evidence>
<feature type="transmembrane region" description="Helical" evidence="17">
    <location>
        <begin position="268"/>
        <end position="290"/>
    </location>
</feature>
<keyword evidence="12 17" id="KW-1133">Transmembrane helix</keyword>
<dbReference type="InterPro" id="IPR048999">
    <property type="entry name" value="STT3-PglB_core"/>
</dbReference>
<evidence type="ECO:0000256" key="5">
    <source>
        <dbReference type="ARBA" id="ARBA00010810"/>
    </source>
</evidence>
<evidence type="ECO:0000313" key="20">
    <source>
        <dbReference type="EMBL" id="PUA32990.1"/>
    </source>
</evidence>
<keyword evidence="7" id="KW-0328">Glycosyltransferase</keyword>
<feature type="domain" description="Oligosaccharyl transferase STT3 N-terminal" evidence="18">
    <location>
        <begin position="39"/>
        <end position="411"/>
    </location>
</feature>
<evidence type="ECO:0000256" key="13">
    <source>
        <dbReference type="ARBA" id="ARBA00023136"/>
    </source>
</evidence>
<dbReference type="Pfam" id="PF02516">
    <property type="entry name" value="STT3"/>
    <property type="match status" value="1"/>
</dbReference>
<evidence type="ECO:0000256" key="4">
    <source>
        <dbReference type="ARBA" id="ARBA00004922"/>
    </source>
</evidence>
<keyword evidence="11" id="KW-0460">Magnesium</keyword>
<evidence type="ECO:0000256" key="2">
    <source>
        <dbReference type="ARBA" id="ARBA00001946"/>
    </source>
</evidence>
<evidence type="ECO:0000256" key="12">
    <source>
        <dbReference type="ARBA" id="ARBA00022989"/>
    </source>
</evidence>
<feature type="transmembrane region" description="Helical" evidence="17">
    <location>
        <begin position="173"/>
        <end position="189"/>
    </location>
</feature>
<feature type="transmembrane region" description="Helical" evidence="17">
    <location>
        <begin position="117"/>
        <end position="137"/>
    </location>
</feature>
<feature type="transmembrane region" description="Helical" evidence="17">
    <location>
        <begin position="220"/>
        <end position="237"/>
    </location>
</feature>
<gene>
    <name evidence="20" type="ORF">B9J98_02610</name>
</gene>
<evidence type="ECO:0000256" key="17">
    <source>
        <dbReference type="SAM" id="Phobius"/>
    </source>
</evidence>
<dbReference type="Gene3D" id="3.40.50.12610">
    <property type="match status" value="1"/>
</dbReference>
<evidence type="ECO:0000259" key="18">
    <source>
        <dbReference type="Pfam" id="PF02516"/>
    </source>
</evidence>
<feature type="domain" description="STT3/PglB/AglB core" evidence="19">
    <location>
        <begin position="514"/>
        <end position="565"/>
    </location>
</feature>
<dbReference type="GO" id="GO:0012505">
    <property type="term" value="C:endomembrane system"/>
    <property type="evidence" value="ECO:0007669"/>
    <property type="project" value="UniProtKB-SubCell"/>
</dbReference>
<comment type="catalytic activity">
    <reaction evidence="16">
        <text>an archaeal dolichyl phosphooligosaccharide + [protein]-L-asparagine = an archaeal dolichyl phosphate + a glycoprotein with the oligosaccharide chain attached by N-beta-D-glycosyl linkage to a protein L-asparagine.</text>
        <dbReference type="EC" id="2.4.99.21"/>
    </reaction>
</comment>
<evidence type="ECO:0000256" key="9">
    <source>
        <dbReference type="ARBA" id="ARBA00022692"/>
    </source>
</evidence>
<comment type="pathway">
    <text evidence="4">Protein modification; protein glycosylation.</text>
</comment>
<dbReference type="EC" id="2.4.99.21" evidence="6"/>
<feature type="transmembrane region" description="Helical" evidence="17">
    <location>
        <begin position="16"/>
        <end position="36"/>
    </location>
</feature>
<keyword evidence="8" id="KW-0808">Transferase</keyword>
<comment type="caution">
    <text evidence="20">The sequence shown here is derived from an EMBL/GenBank/DDBJ whole genome shotgun (WGS) entry which is preliminary data.</text>
</comment>
<dbReference type="PANTHER" id="PTHR13872:SF1">
    <property type="entry name" value="DOLICHYL-DIPHOSPHOOLIGOSACCHARIDE--PROTEIN GLYCOSYLTRANSFERASE SUBUNIT STT3B"/>
    <property type="match status" value="1"/>
</dbReference>
<reference evidence="20 21" key="1">
    <citation type="submission" date="2017-04" db="EMBL/GenBank/DDBJ databases">
        <title>Draft Aigarchaeota genome from a New Zealand hot spring.</title>
        <authorList>
            <person name="Reysenbach A.-L."/>
            <person name="Donaho J.A."/>
            <person name="Gerhart J."/>
            <person name="Kelley J.F."/>
            <person name="Kouba K."/>
            <person name="Podar M."/>
            <person name="Stott M."/>
        </authorList>
    </citation>
    <scope>NUCLEOTIDE SEQUENCE [LARGE SCALE GENOMIC DNA]</scope>
    <source>
        <strain evidence="20">NZ13_MG1</strain>
    </source>
</reference>
<evidence type="ECO:0000256" key="3">
    <source>
        <dbReference type="ARBA" id="ARBA00004127"/>
    </source>
</evidence>
<evidence type="ECO:0000256" key="7">
    <source>
        <dbReference type="ARBA" id="ARBA00022676"/>
    </source>
</evidence>
<dbReference type="EMBL" id="NDWU01000005">
    <property type="protein sequence ID" value="PUA32990.1"/>
    <property type="molecule type" value="Genomic_DNA"/>
</dbReference>
<keyword evidence="9 17" id="KW-0812">Transmembrane</keyword>
<feature type="transmembrane region" description="Helical" evidence="17">
    <location>
        <begin position="198"/>
        <end position="214"/>
    </location>
</feature>
<dbReference type="InterPro" id="IPR048307">
    <property type="entry name" value="STT3_N"/>
</dbReference>
<feature type="transmembrane region" description="Helical" evidence="17">
    <location>
        <begin position="442"/>
        <end position="465"/>
    </location>
</feature>
<feature type="transmembrane region" description="Helical" evidence="17">
    <location>
        <begin position="302"/>
        <end position="321"/>
    </location>
</feature>
<keyword evidence="14" id="KW-0464">Manganese</keyword>
<dbReference type="AlphaFoldDB" id="A0A2R7Y636"/>
<dbReference type="Pfam" id="PF21436">
    <property type="entry name" value="STT3-PglB_core"/>
    <property type="match status" value="1"/>
</dbReference>
<comment type="cofactor">
    <cofactor evidence="2">
        <name>Mg(2+)</name>
        <dbReference type="ChEBI" id="CHEBI:18420"/>
    </cofactor>
</comment>
<dbReference type="PANTHER" id="PTHR13872">
    <property type="entry name" value="DOLICHYL-DIPHOSPHOOLIGOSACCHARIDE--PROTEIN GLYCOSYLTRANSFERASE SUBUNIT"/>
    <property type="match status" value="1"/>
</dbReference>
<evidence type="ECO:0000256" key="10">
    <source>
        <dbReference type="ARBA" id="ARBA00022723"/>
    </source>
</evidence>
<evidence type="ECO:0000256" key="11">
    <source>
        <dbReference type="ARBA" id="ARBA00022842"/>
    </source>
</evidence>
<comment type="similarity">
    <text evidence="5">Belongs to the STT3 family.</text>
</comment>
<evidence type="ECO:0000259" key="19">
    <source>
        <dbReference type="Pfam" id="PF21436"/>
    </source>
</evidence>
<proteinExistence type="inferred from homology"/>
<protein>
    <recommendedName>
        <fullName evidence="6">dolichyl-phosphooligosaccharide-protein glycotransferase</fullName>
        <ecNumber evidence="6">2.4.99.21</ecNumber>
    </recommendedName>
    <alternativeName>
        <fullName evidence="15">Oligosaccharyl transferase</fullName>
    </alternativeName>
</protein>
<dbReference type="UniPathway" id="UPA00378"/>